<feature type="chain" id="PRO_5030598840" description="H(+)-exporting diphosphatase" evidence="2">
    <location>
        <begin position="24"/>
        <end position="168"/>
    </location>
</feature>
<reference evidence="3" key="1">
    <citation type="submission" date="2021-01" db="EMBL/GenBank/DDBJ databases">
        <authorList>
            <person name="Corre E."/>
            <person name="Pelletier E."/>
            <person name="Niang G."/>
            <person name="Scheremetjew M."/>
            <person name="Finn R."/>
            <person name="Kale V."/>
            <person name="Holt S."/>
            <person name="Cochrane G."/>
            <person name="Meng A."/>
            <person name="Brown T."/>
            <person name="Cohen L."/>
        </authorList>
    </citation>
    <scope>NUCLEOTIDE SEQUENCE</scope>
    <source>
        <strain evidence="3">CCMP281</strain>
    </source>
</reference>
<feature type="region of interest" description="Disordered" evidence="1">
    <location>
        <begin position="40"/>
        <end position="78"/>
    </location>
</feature>
<evidence type="ECO:0008006" key="4">
    <source>
        <dbReference type="Google" id="ProtNLM"/>
    </source>
</evidence>
<feature type="compositionally biased region" description="Basic residues" evidence="1">
    <location>
        <begin position="40"/>
        <end position="49"/>
    </location>
</feature>
<evidence type="ECO:0000256" key="2">
    <source>
        <dbReference type="SAM" id="SignalP"/>
    </source>
</evidence>
<sequence>MLQHATSRRVPCTLLMICLPALSIGLLQFTSTPLFEKSHHMHATHQGHTHGHEGHRTNGTWAPPSSPPSPPPPEGMSAPAQAALGCVATSFVTEASCWTAVAFGAIPSGGASAALAPLCLAADTTACAFVGGTILASNSDNAVISGVASGVRAAGQVGISIVGHAAFL</sequence>
<name>A0A7S3EZ18_9EUKA</name>
<feature type="compositionally biased region" description="Pro residues" evidence="1">
    <location>
        <begin position="64"/>
        <end position="74"/>
    </location>
</feature>
<dbReference type="AlphaFoldDB" id="A0A7S3EZ18"/>
<keyword evidence="2" id="KW-0732">Signal</keyword>
<gene>
    <name evidence="3" type="ORF">HERI1096_LOCUS17886</name>
</gene>
<evidence type="ECO:0000256" key="1">
    <source>
        <dbReference type="SAM" id="MobiDB-lite"/>
    </source>
</evidence>
<evidence type="ECO:0000313" key="3">
    <source>
        <dbReference type="EMBL" id="CAE0117187.1"/>
    </source>
</evidence>
<dbReference type="EMBL" id="HBHX01032116">
    <property type="protein sequence ID" value="CAE0117187.1"/>
    <property type="molecule type" value="Transcribed_RNA"/>
</dbReference>
<protein>
    <recommendedName>
        <fullName evidence="4">H(+)-exporting diphosphatase</fullName>
    </recommendedName>
</protein>
<organism evidence="3">
    <name type="scientific">Haptolina ericina</name>
    <dbReference type="NCBI Taxonomy" id="156174"/>
    <lineage>
        <taxon>Eukaryota</taxon>
        <taxon>Haptista</taxon>
        <taxon>Haptophyta</taxon>
        <taxon>Prymnesiophyceae</taxon>
        <taxon>Prymnesiales</taxon>
        <taxon>Prymnesiaceae</taxon>
        <taxon>Haptolina</taxon>
    </lineage>
</organism>
<proteinExistence type="predicted"/>
<accession>A0A7S3EZ18</accession>
<feature type="signal peptide" evidence="2">
    <location>
        <begin position="1"/>
        <end position="23"/>
    </location>
</feature>